<evidence type="ECO:0000259" key="2">
    <source>
        <dbReference type="PROSITE" id="PS50055"/>
    </source>
</evidence>
<dbReference type="AlphaFoldDB" id="A0A7I8XQX7"/>
<dbReference type="InterPro" id="IPR000242">
    <property type="entry name" value="PTP_cat"/>
</dbReference>
<dbReference type="GO" id="GO:0004725">
    <property type="term" value="F:protein tyrosine phosphatase activity"/>
    <property type="evidence" value="ECO:0007669"/>
    <property type="project" value="InterPro"/>
</dbReference>
<dbReference type="InterPro" id="IPR029021">
    <property type="entry name" value="Prot-tyrosine_phosphatase-like"/>
</dbReference>
<dbReference type="OrthoDB" id="8609993at2759"/>
<dbReference type="PROSITE" id="PS50055">
    <property type="entry name" value="TYR_PHOSPHATASE_PTP"/>
    <property type="match status" value="1"/>
</dbReference>
<feature type="domain" description="Tyrosine-protein phosphatase" evidence="2">
    <location>
        <begin position="125"/>
        <end position="383"/>
    </location>
</feature>
<evidence type="ECO:0000313" key="5">
    <source>
        <dbReference type="Proteomes" id="UP000659654"/>
    </source>
</evidence>
<organism evidence="4 5">
    <name type="scientific">Bursaphelenchus xylophilus</name>
    <name type="common">Pinewood nematode worm</name>
    <name type="synonym">Aphelenchoides xylophilus</name>
    <dbReference type="NCBI Taxonomy" id="6326"/>
    <lineage>
        <taxon>Eukaryota</taxon>
        <taxon>Metazoa</taxon>
        <taxon>Ecdysozoa</taxon>
        <taxon>Nematoda</taxon>
        <taxon>Chromadorea</taxon>
        <taxon>Rhabditida</taxon>
        <taxon>Tylenchina</taxon>
        <taxon>Tylenchomorpha</taxon>
        <taxon>Aphelenchoidea</taxon>
        <taxon>Aphelenchoididae</taxon>
        <taxon>Bursaphelenchus</taxon>
    </lineage>
</organism>
<dbReference type="Proteomes" id="UP000659654">
    <property type="component" value="Unassembled WGS sequence"/>
</dbReference>
<comment type="caution">
    <text evidence="4">The sequence shown here is derived from an EMBL/GenBank/DDBJ whole genome shotgun (WGS) entry which is preliminary data.</text>
</comment>
<dbReference type="InterPro" id="IPR000387">
    <property type="entry name" value="Tyr_Pase_dom"/>
</dbReference>
<evidence type="ECO:0000259" key="3">
    <source>
        <dbReference type="PROSITE" id="PS50056"/>
    </source>
</evidence>
<reference evidence="4" key="1">
    <citation type="submission" date="2020-09" db="EMBL/GenBank/DDBJ databases">
        <authorList>
            <person name="Kikuchi T."/>
        </authorList>
    </citation>
    <scope>NUCLEOTIDE SEQUENCE</scope>
    <source>
        <strain evidence="4">Ka4C1</strain>
    </source>
</reference>
<dbReference type="SUPFAM" id="SSF52799">
    <property type="entry name" value="(Phosphotyrosine protein) phosphatases II"/>
    <property type="match status" value="1"/>
</dbReference>
<evidence type="ECO:0000256" key="1">
    <source>
        <dbReference type="SAM" id="MobiDB-lite"/>
    </source>
</evidence>
<name>A0A7I8XQX7_BURXY</name>
<dbReference type="InterPro" id="IPR016130">
    <property type="entry name" value="Tyr_Pase_AS"/>
</dbReference>
<dbReference type="Pfam" id="PF00102">
    <property type="entry name" value="Y_phosphatase"/>
    <property type="match status" value="1"/>
</dbReference>
<protein>
    <submittedName>
        <fullName evidence="4">(pine wood nematode) hypothetical protein</fullName>
    </submittedName>
</protein>
<dbReference type="EMBL" id="CAJFDI010000005">
    <property type="protein sequence ID" value="CAD5230938.1"/>
    <property type="molecule type" value="Genomic_DNA"/>
</dbReference>
<sequence>MDSPSFSRDPLPEAAAFRRCTRVIMARGSAEKGRKSRTTIGTRKAETRGRGVARRKYTEGANNRCSVEKQTTANEAPRVAIAAKFVHKGLPKDSGNSEHSKPGNSKQAACKLWFDQIYDLGLPKLRKEFVQKIKQCNPDGAHEACMADENFSKNRYDDVFLLDKTRIKVNINPDKDDYIHASAVEVHPELTYICAQGPMDNTVAQFWLMCIQEDVRVILQLCQNTEDGKEKCSEYMTGGKSDWVTYGPVQVKQVDYQKNVAGTKKVNKTKIQVKFNDKVHSCTHLLYAGWPDHGVPESVSTCREVRNLVHKYYEKKPIVIHCSAGVGRTGTFVAIEMVCHKLMQEENANFTMLELVKNLREQRMHAVQNDQQYCFIIRCVIEILVAEDCLPRNPRVIQFIQDFEEMVERKKKQRAARVEKD</sequence>
<dbReference type="CDD" id="cd00047">
    <property type="entry name" value="PTPc"/>
    <property type="match status" value="1"/>
</dbReference>
<feature type="domain" description="Tyrosine specific protein phosphatases" evidence="3">
    <location>
        <begin position="299"/>
        <end position="374"/>
    </location>
</feature>
<gene>
    <name evidence="4" type="ORF">BXYJ_LOCUS11231</name>
</gene>
<dbReference type="EMBL" id="CAJFCV020000005">
    <property type="protein sequence ID" value="CAG9122019.1"/>
    <property type="molecule type" value="Genomic_DNA"/>
</dbReference>
<dbReference type="Proteomes" id="UP000582659">
    <property type="component" value="Unassembled WGS sequence"/>
</dbReference>
<dbReference type="SMR" id="A0A7I8XQX7"/>
<dbReference type="Gene3D" id="3.90.190.10">
    <property type="entry name" value="Protein tyrosine phosphatase superfamily"/>
    <property type="match status" value="1"/>
</dbReference>
<dbReference type="SMART" id="SM00404">
    <property type="entry name" value="PTPc_motif"/>
    <property type="match status" value="1"/>
</dbReference>
<accession>A0A7I8XQX7</accession>
<feature type="region of interest" description="Disordered" evidence="1">
    <location>
        <begin position="26"/>
        <end position="53"/>
    </location>
</feature>
<keyword evidence="5" id="KW-1185">Reference proteome</keyword>
<evidence type="ECO:0000313" key="4">
    <source>
        <dbReference type="EMBL" id="CAD5230938.1"/>
    </source>
</evidence>
<dbReference type="SMART" id="SM00194">
    <property type="entry name" value="PTPc"/>
    <property type="match status" value="1"/>
</dbReference>
<dbReference type="InterPro" id="IPR003595">
    <property type="entry name" value="Tyr_Pase_cat"/>
</dbReference>
<dbReference type="PRINTS" id="PR00700">
    <property type="entry name" value="PRTYPHPHTASE"/>
</dbReference>
<proteinExistence type="predicted"/>
<dbReference type="PROSITE" id="PS50056">
    <property type="entry name" value="TYR_PHOSPHATASE_2"/>
    <property type="match status" value="1"/>
</dbReference>
<dbReference type="PROSITE" id="PS00383">
    <property type="entry name" value="TYR_PHOSPHATASE_1"/>
    <property type="match status" value="1"/>
</dbReference>
<dbReference type="InterPro" id="IPR052782">
    <property type="entry name" value="Oocyte-zygote_transition_reg"/>
</dbReference>
<dbReference type="PANTHER" id="PTHR46163">
    <property type="entry name" value="TYROSINE-PROTEIN PHOSPHATASE-RELATED"/>
    <property type="match status" value="1"/>
</dbReference>